<proteinExistence type="predicted"/>
<protein>
    <submittedName>
        <fullName evidence="2">Uncharacterized protein</fullName>
    </submittedName>
</protein>
<dbReference type="EMBL" id="AMYJ01000027">
    <property type="protein sequence ID" value="KIU73316.1"/>
    <property type="molecule type" value="Genomic_DNA"/>
</dbReference>
<dbReference type="Proteomes" id="UP000032407">
    <property type="component" value="Unassembled WGS sequence"/>
</dbReference>
<evidence type="ECO:0000256" key="1">
    <source>
        <dbReference type="SAM" id="Phobius"/>
    </source>
</evidence>
<comment type="caution">
    <text evidence="2">The sequence shown here is derived from an EMBL/GenBank/DDBJ whole genome shotgun (WGS) entry which is preliminary data.</text>
</comment>
<keyword evidence="1" id="KW-0472">Membrane</keyword>
<sequence length="66" mass="7690">MTRLINTILEFKSKVLVQKIGGIASNLLILVILILLLYKRDVVSIKKDNLFKWKHYQPDIIVLTVR</sequence>
<evidence type="ECO:0000313" key="3">
    <source>
        <dbReference type="Proteomes" id="UP000032407"/>
    </source>
</evidence>
<feature type="transmembrane region" description="Helical" evidence="1">
    <location>
        <begin position="20"/>
        <end position="38"/>
    </location>
</feature>
<evidence type="ECO:0000313" key="2">
    <source>
        <dbReference type="EMBL" id="KIU73316.1"/>
    </source>
</evidence>
<keyword evidence="1" id="KW-1133">Transmembrane helix</keyword>
<name>A0A9X0F752_BACTU</name>
<accession>A0A9X0F752</accession>
<gene>
    <name evidence="2" type="ORF">C797_18437</name>
</gene>
<reference evidence="2 3" key="1">
    <citation type="journal article" date="2015" name="Sci. Rep.">
        <title>The expression and crystallization of Cry65Aa require two C-termini, revealing a novel evolutionary strategy of Bacillus thuringiensis Cry proteins.</title>
        <authorList>
            <person name="Peng D.H."/>
            <person name="Pang C.Y."/>
            <person name="Wu H."/>
            <person name="Huang Q."/>
            <person name="Zheng J.S."/>
            <person name="Sun M."/>
        </authorList>
    </citation>
    <scope>NUCLEOTIDE SEQUENCE [LARGE SCALE GENOMIC DNA]</scope>
    <source>
        <strain evidence="2 3">Sbt003</strain>
    </source>
</reference>
<organism evidence="2 3">
    <name type="scientific">Bacillus thuringiensis Sbt003</name>
    <dbReference type="NCBI Taxonomy" id="1235825"/>
    <lineage>
        <taxon>Bacteria</taxon>
        <taxon>Bacillati</taxon>
        <taxon>Bacillota</taxon>
        <taxon>Bacilli</taxon>
        <taxon>Bacillales</taxon>
        <taxon>Bacillaceae</taxon>
        <taxon>Bacillus</taxon>
        <taxon>Bacillus cereus group</taxon>
    </lineage>
</organism>
<dbReference type="AlphaFoldDB" id="A0A9X0F752"/>
<keyword evidence="1" id="KW-0812">Transmembrane</keyword>